<dbReference type="Gene3D" id="1.20.1640.10">
    <property type="entry name" value="Multidrug efflux transporter AcrB transmembrane domain"/>
    <property type="match status" value="2"/>
</dbReference>
<protein>
    <submittedName>
        <fullName evidence="2">Putative efflux pump membrane transporter TtgB</fullName>
    </submittedName>
</protein>
<dbReference type="Gene3D" id="3.30.2090.10">
    <property type="entry name" value="Multidrug efflux transporter AcrB TolC docking domain, DN and DC subdomains"/>
    <property type="match status" value="2"/>
</dbReference>
<feature type="transmembrane region" description="Helical" evidence="1">
    <location>
        <begin position="968"/>
        <end position="993"/>
    </location>
</feature>
<feature type="transmembrane region" description="Helical" evidence="1">
    <location>
        <begin position="334"/>
        <end position="354"/>
    </location>
</feature>
<dbReference type="GO" id="GO:0042910">
    <property type="term" value="F:xenobiotic transmembrane transporter activity"/>
    <property type="evidence" value="ECO:0007669"/>
    <property type="project" value="TreeGrafter"/>
</dbReference>
<dbReference type="SUPFAM" id="SSF82714">
    <property type="entry name" value="Multidrug efflux transporter AcrB TolC docking domain, DN and DC subdomains"/>
    <property type="match status" value="2"/>
</dbReference>
<feature type="transmembrane region" description="Helical" evidence="1">
    <location>
        <begin position="431"/>
        <end position="452"/>
    </location>
</feature>
<feature type="transmembrane region" description="Helical" evidence="1">
    <location>
        <begin position="913"/>
        <end position="935"/>
    </location>
</feature>
<feature type="transmembrane region" description="Helical" evidence="1">
    <location>
        <begin position="12"/>
        <end position="31"/>
    </location>
</feature>
<dbReference type="PRINTS" id="PR00702">
    <property type="entry name" value="ACRIFLAVINRP"/>
</dbReference>
<dbReference type="Gene3D" id="3.30.70.1320">
    <property type="entry name" value="Multidrug efflux transporter AcrB pore domain like"/>
    <property type="match status" value="1"/>
</dbReference>
<reference evidence="2 3" key="1">
    <citation type="submission" date="2019-02" db="EMBL/GenBank/DDBJ databases">
        <title>Deep-cultivation of Planctomycetes and their phenomic and genomic characterization uncovers novel biology.</title>
        <authorList>
            <person name="Wiegand S."/>
            <person name="Jogler M."/>
            <person name="Boedeker C."/>
            <person name="Pinto D."/>
            <person name="Vollmers J."/>
            <person name="Rivas-Marin E."/>
            <person name="Kohn T."/>
            <person name="Peeters S.H."/>
            <person name="Heuer A."/>
            <person name="Rast P."/>
            <person name="Oberbeckmann S."/>
            <person name="Bunk B."/>
            <person name="Jeske O."/>
            <person name="Meyerdierks A."/>
            <person name="Storesund J.E."/>
            <person name="Kallscheuer N."/>
            <person name="Luecker S."/>
            <person name="Lage O.M."/>
            <person name="Pohl T."/>
            <person name="Merkel B.J."/>
            <person name="Hornburger P."/>
            <person name="Mueller R.-W."/>
            <person name="Bruemmer F."/>
            <person name="Labrenz M."/>
            <person name="Spormann A.M."/>
            <person name="Op Den Camp H."/>
            <person name="Overmann J."/>
            <person name="Amann R."/>
            <person name="Jetten M.S.M."/>
            <person name="Mascher T."/>
            <person name="Medema M.H."/>
            <person name="Devos D.P."/>
            <person name="Kaster A.-K."/>
            <person name="Ovreas L."/>
            <person name="Rohde M."/>
            <person name="Galperin M.Y."/>
            <person name="Jogler C."/>
        </authorList>
    </citation>
    <scope>NUCLEOTIDE SEQUENCE [LARGE SCALE GENOMIC DNA]</scope>
    <source>
        <strain evidence="2 3">Pan14r</strain>
    </source>
</reference>
<feature type="transmembrane region" description="Helical" evidence="1">
    <location>
        <begin position="1045"/>
        <end position="1071"/>
    </location>
</feature>
<accession>A0A5C5Y380</accession>
<gene>
    <name evidence="2" type="primary">ttgB_1</name>
    <name evidence="2" type="ORF">Pan14r_01900</name>
</gene>
<dbReference type="EMBL" id="SJPL01000001">
    <property type="protein sequence ID" value="TWT67952.1"/>
    <property type="molecule type" value="Genomic_DNA"/>
</dbReference>
<proteinExistence type="predicted"/>
<feature type="transmembrane region" description="Helical" evidence="1">
    <location>
        <begin position="496"/>
        <end position="515"/>
    </location>
</feature>
<name>A0A5C5Y380_9PLAN</name>
<feature type="transmembrane region" description="Helical" evidence="1">
    <location>
        <begin position="1014"/>
        <end position="1033"/>
    </location>
</feature>
<dbReference type="PROSITE" id="PS51257">
    <property type="entry name" value="PROKAR_LIPOPROTEIN"/>
    <property type="match status" value="1"/>
</dbReference>
<feature type="transmembrane region" description="Helical" evidence="1">
    <location>
        <begin position="360"/>
        <end position="380"/>
    </location>
</feature>
<comment type="caution">
    <text evidence="2">The sequence shown here is derived from an EMBL/GenBank/DDBJ whole genome shotgun (WGS) entry which is preliminary data.</text>
</comment>
<dbReference type="OrthoDB" id="9806532at2"/>
<dbReference type="InterPro" id="IPR001036">
    <property type="entry name" value="Acrflvin-R"/>
</dbReference>
<dbReference type="AlphaFoldDB" id="A0A5C5Y380"/>
<feature type="transmembrane region" description="Helical" evidence="1">
    <location>
        <begin position="459"/>
        <end position="476"/>
    </location>
</feature>
<feature type="transmembrane region" description="Helical" evidence="1">
    <location>
        <begin position="536"/>
        <end position="559"/>
    </location>
</feature>
<evidence type="ECO:0000256" key="1">
    <source>
        <dbReference type="SAM" id="Phobius"/>
    </source>
</evidence>
<keyword evidence="3" id="KW-1185">Reference proteome</keyword>
<dbReference type="GO" id="GO:0005886">
    <property type="term" value="C:plasma membrane"/>
    <property type="evidence" value="ECO:0007669"/>
    <property type="project" value="TreeGrafter"/>
</dbReference>
<dbReference type="InterPro" id="IPR027463">
    <property type="entry name" value="AcrB_DN_DC_subdom"/>
</dbReference>
<feature type="transmembrane region" description="Helical" evidence="1">
    <location>
        <begin position="392"/>
        <end position="411"/>
    </location>
</feature>
<dbReference type="Gene3D" id="3.30.70.1430">
    <property type="entry name" value="Multidrug efflux transporter AcrB pore domain"/>
    <property type="match status" value="2"/>
</dbReference>
<dbReference type="RefSeq" id="WP_146438050.1">
    <property type="nucleotide sequence ID" value="NZ_SJPL01000001.1"/>
</dbReference>
<keyword evidence="1" id="KW-1133">Transmembrane helix</keyword>
<evidence type="ECO:0000313" key="2">
    <source>
        <dbReference type="EMBL" id="TWT67952.1"/>
    </source>
</evidence>
<keyword evidence="1" id="KW-0472">Membrane</keyword>
<sequence>MKGVIRRAIENAPGMNVLMLALMLVGGACLVNMRREVFPEFELEIVLVQVPYPGATPKDTEEAICQKIEEAIRSIDGIKKVTSIAQEGSGSVLAELNSNVDDVQKVLAEIDREVNRIPSFPVLAEDPQIQQITFREAAIRIGIIGPDDRSIESELALRDIAEQVRDDVLMLPAVSSASIMGTKPFQIDVEIPEAQLRQYGLSLGQIASILRQRNVELPGGQLKSDGQEVLLRAKNKGRIGEEIGKLPLITQPGGVVLTVNDIGTVRDEFEDVTAGGEINGEPAMVVNVERTKSEDLLTLVDQVHEYVDQRQLPPGYRFAVWGDTSTDVRDRLSLLLRNGASGLCLVFLVLALFLELRLAFWVALGIPISILGAGAALSLGDQTLNMLSMFSFLVALGIVVDDAIVIGENIYAHRQMGKSFHDAAIDGTLEVFPSVAASIATTVIAFAPMFFVSGVMGKFMAVIPFAVIAMLIISLWESTFVLPSHLAHTHAGFFRLINVILYPIRPLGLALGWLSDRATESMDLFRRRVYMPVLAFGLRNPAIPIATAFAMFLVTAGMIRSGIVPSILFPKTDNNLLQGSLRFPDGTPATDSEEATNLMERSIREVSREIAIEKAAEKGTTPEELKAKAATDSTIHVSQWQGPVKLTYRELGTVTNTQNQTGGGGSGSHVGQVFVELYDTKYRETHSDDIIARWRRKVGEIAGVDRINFGTIGVGPGGKAIEFKVLAPSDDVEQLLAATEDLKVKLAEYNGVFDISDDNTPGKWEFQFKVKDTAIATGITATDLGETVRNTYFGAEAMRLQRGRHEVKLMVRYPEEERSSLVNFREIRVRGEDGQERPITELADIELRRGFSEINRVDQLRSITISADLDETVANADLIIGELKTSYIPQLIGRYPAISLRWEGQQEQSRESVGSLAVGFGVAIVCMYVLLVLQFRSYVQPLLILAIVPFGMIGAVWGHAFMGLPLTLFSMFGLVALSGVVVNDSIVLIDFINHRVRDGVPVMEALLESGSRRFRPIMLTSLTTIAGLIPLLMEKSFQAKLLIPMATSLAFGLMLATMLVLLLVPVLYLLYSRVGFFLVWITAKIGFGKDPDEEARAAGIASPA</sequence>
<keyword evidence="1" id="KW-0812">Transmembrane</keyword>
<dbReference type="Pfam" id="PF00873">
    <property type="entry name" value="ACR_tran"/>
    <property type="match status" value="2"/>
</dbReference>
<dbReference type="SUPFAM" id="SSF82866">
    <property type="entry name" value="Multidrug efflux transporter AcrB transmembrane domain"/>
    <property type="match status" value="2"/>
</dbReference>
<organism evidence="2 3">
    <name type="scientific">Crateriforma conspicua</name>
    <dbReference type="NCBI Taxonomy" id="2527996"/>
    <lineage>
        <taxon>Bacteria</taxon>
        <taxon>Pseudomonadati</taxon>
        <taxon>Planctomycetota</taxon>
        <taxon>Planctomycetia</taxon>
        <taxon>Planctomycetales</taxon>
        <taxon>Planctomycetaceae</taxon>
        <taxon>Crateriforma</taxon>
    </lineage>
</organism>
<dbReference type="Gene3D" id="3.30.70.1440">
    <property type="entry name" value="Multidrug efflux transporter AcrB pore domain"/>
    <property type="match status" value="1"/>
</dbReference>
<feature type="transmembrane region" description="Helical" evidence="1">
    <location>
        <begin position="942"/>
        <end position="962"/>
    </location>
</feature>
<dbReference type="SUPFAM" id="SSF82693">
    <property type="entry name" value="Multidrug efflux transporter AcrB pore domain, PN1, PN2, PC1 and PC2 subdomains"/>
    <property type="match status" value="2"/>
</dbReference>
<evidence type="ECO:0000313" key="3">
    <source>
        <dbReference type="Proteomes" id="UP000317238"/>
    </source>
</evidence>
<dbReference type="PANTHER" id="PTHR32063">
    <property type="match status" value="1"/>
</dbReference>
<dbReference type="Proteomes" id="UP000317238">
    <property type="component" value="Unassembled WGS sequence"/>
</dbReference>
<dbReference type="PANTHER" id="PTHR32063:SF33">
    <property type="entry name" value="RND SUPERFAMILY EFFLUX PUMP PERMEASE COMPONENT"/>
    <property type="match status" value="1"/>
</dbReference>